<protein>
    <recommendedName>
        <fullName evidence="4">NADH:quinone oxidoreductase/Mrp antiporter membrane subunit domain-containing protein</fullName>
    </recommendedName>
</protein>
<evidence type="ECO:0000313" key="2">
    <source>
        <dbReference type="EMBL" id="PTQ46080.1"/>
    </source>
</evidence>
<dbReference type="Proteomes" id="UP000244005">
    <property type="component" value="Unassembled WGS sequence"/>
</dbReference>
<dbReference type="EMBL" id="KZ772684">
    <property type="protein sequence ID" value="PTQ46080.1"/>
    <property type="molecule type" value="Genomic_DNA"/>
</dbReference>
<dbReference type="OrthoDB" id="1720529at2759"/>
<feature type="transmembrane region" description="Helical" evidence="1">
    <location>
        <begin position="43"/>
        <end position="63"/>
    </location>
</feature>
<dbReference type="Gramene" id="Mp8g02440.1">
    <property type="protein sequence ID" value="Mp8g02440.1.cds"/>
    <property type="gene ID" value="Mp8g02440"/>
</dbReference>
<keyword evidence="1" id="KW-1133">Transmembrane helix</keyword>
<evidence type="ECO:0000313" key="3">
    <source>
        <dbReference type="Proteomes" id="UP000244005"/>
    </source>
</evidence>
<dbReference type="AlphaFoldDB" id="A0A2R6XIY2"/>
<keyword evidence="1" id="KW-0472">Membrane</keyword>
<reference evidence="3" key="1">
    <citation type="journal article" date="2017" name="Cell">
        <title>Insights into land plant evolution garnered from the Marchantia polymorpha genome.</title>
        <authorList>
            <person name="Bowman J.L."/>
            <person name="Kohchi T."/>
            <person name="Yamato K.T."/>
            <person name="Jenkins J."/>
            <person name="Shu S."/>
            <person name="Ishizaki K."/>
            <person name="Yamaoka S."/>
            <person name="Nishihama R."/>
            <person name="Nakamura Y."/>
            <person name="Berger F."/>
            <person name="Adam C."/>
            <person name="Aki S.S."/>
            <person name="Althoff F."/>
            <person name="Araki T."/>
            <person name="Arteaga-Vazquez M.A."/>
            <person name="Balasubrmanian S."/>
            <person name="Barry K."/>
            <person name="Bauer D."/>
            <person name="Boehm C.R."/>
            <person name="Briginshaw L."/>
            <person name="Caballero-Perez J."/>
            <person name="Catarino B."/>
            <person name="Chen F."/>
            <person name="Chiyoda S."/>
            <person name="Chovatia M."/>
            <person name="Davies K.M."/>
            <person name="Delmans M."/>
            <person name="Demura T."/>
            <person name="Dierschke T."/>
            <person name="Dolan L."/>
            <person name="Dorantes-Acosta A.E."/>
            <person name="Eklund D.M."/>
            <person name="Florent S.N."/>
            <person name="Flores-Sandoval E."/>
            <person name="Fujiyama A."/>
            <person name="Fukuzawa H."/>
            <person name="Galik B."/>
            <person name="Grimanelli D."/>
            <person name="Grimwood J."/>
            <person name="Grossniklaus U."/>
            <person name="Hamada T."/>
            <person name="Haseloff J."/>
            <person name="Hetherington A.J."/>
            <person name="Higo A."/>
            <person name="Hirakawa Y."/>
            <person name="Hundley H.N."/>
            <person name="Ikeda Y."/>
            <person name="Inoue K."/>
            <person name="Inoue S.I."/>
            <person name="Ishida S."/>
            <person name="Jia Q."/>
            <person name="Kakita M."/>
            <person name="Kanazawa T."/>
            <person name="Kawai Y."/>
            <person name="Kawashima T."/>
            <person name="Kennedy M."/>
            <person name="Kinose K."/>
            <person name="Kinoshita T."/>
            <person name="Kohara Y."/>
            <person name="Koide E."/>
            <person name="Komatsu K."/>
            <person name="Kopischke S."/>
            <person name="Kubo M."/>
            <person name="Kyozuka J."/>
            <person name="Lagercrantz U."/>
            <person name="Lin S.S."/>
            <person name="Lindquist E."/>
            <person name="Lipzen A.M."/>
            <person name="Lu C.W."/>
            <person name="De Luna E."/>
            <person name="Martienssen R.A."/>
            <person name="Minamino N."/>
            <person name="Mizutani M."/>
            <person name="Mizutani M."/>
            <person name="Mochizuki N."/>
            <person name="Monte I."/>
            <person name="Mosher R."/>
            <person name="Nagasaki H."/>
            <person name="Nakagami H."/>
            <person name="Naramoto S."/>
            <person name="Nishitani K."/>
            <person name="Ohtani M."/>
            <person name="Okamoto T."/>
            <person name="Okumura M."/>
            <person name="Phillips J."/>
            <person name="Pollak B."/>
            <person name="Reinders A."/>
            <person name="Rovekamp M."/>
            <person name="Sano R."/>
            <person name="Sawa S."/>
            <person name="Schmid M.W."/>
            <person name="Shirakawa M."/>
            <person name="Solano R."/>
            <person name="Spunde A."/>
            <person name="Suetsugu N."/>
            <person name="Sugano S."/>
            <person name="Sugiyama A."/>
            <person name="Sun R."/>
            <person name="Suzuki Y."/>
            <person name="Takenaka M."/>
            <person name="Takezawa D."/>
            <person name="Tomogane H."/>
            <person name="Tsuzuki M."/>
            <person name="Ueda T."/>
            <person name="Umeda M."/>
            <person name="Ward J.M."/>
            <person name="Watanabe Y."/>
            <person name="Yazaki K."/>
            <person name="Yokoyama R."/>
            <person name="Yoshitake Y."/>
            <person name="Yotsui I."/>
            <person name="Zachgo S."/>
            <person name="Schmutz J."/>
        </authorList>
    </citation>
    <scope>NUCLEOTIDE SEQUENCE [LARGE SCALE GENOMIC DNA]</scope>
    <source>
        <strain evidence="3">Tak-1</strain>
    </source>
</reference>
<accession>A0A2R6XIY2</accession>
<keyword evidence="1" id="KW-0812">Transmembrane</keyword>
<sequence>MTRLSYQLLRKNSREHQTMNYHRKHANCMWFASSHFSRLTQQFLLKTKITYGICLIGIVTFINLGVNGAILQMISHGLIGASLFFLARTSYDRTRTLV</sequence>
<evidence type="ECO:0008006" key="4">
    <source>
        <dbReference type="Google" id="ProtNLM"/>
    </source>
</evidence>
<feature type="transmembrane region" description="Helical" evidence="1">
    <location>
        <begin position="69"/>
        <end position="87"/>
    </location>
</feature>
<organism evidence="2 3">
    <name type="scientific">Marchantia polymorpha</name>
    <name type="common">Common liverwort</name>
    <name type="synonym">Marchantia aquatica</name>
    <dbReference type="NCBI Taxonomy" id="3197"/>
    <lineage>
        <taxon>Eukaryota</taxon>
        <taxon>Viridiplantae</taxon>
        <taxon>Streptophyta</taxon>
        <taxon>Embryophyta</taxon>
        <taxon>Marchantiophyta</taxon>
        <taxon>Marchantiopsida</taxon>
        <taxon>Marchantiidae</taxon>
        <taxon>Marchantiales</taxon>
        <taxon>Marchantiaceae</taxon>
        <taxon>Marchantia</taxon>
    </lineage>
</organism>
<evidence type="ECO:0000256" key="1">
    <source>
        <dbReference type="SAM" id="Phobius"/>
    </source>
</evidence>
<gene>
    <name evidence="2" type="ORF">MARPO_0012s0041</name>
</gene>
<name>A0A2R6XIY2_MARPO</name>
<keyword evidence="3" id="KW-1185">Reference proteome</keyword>
<proteinExistence type="predicted"/>